<dbReference type="InterPro" id="IPR041645">
    <property type="entry name" value="ADAMTS_CR_2"/>
</dbReference>
<gene>
    <name evidence="12" type="primary">LOC115210557</name>
</gene>
<dbReference type="Pfam" id="PF01421">
    <property type="entry name" value="Reprolysin"/>
    <property type="match status" value="1"/>
</dbReference>
<keyword evidence="11" id="KW-1185">Reference proteome</keyword>
<organism evidence="11 12">
    <name type="scientific">Octopus sinensis</name>
    <name type="common">East Asian common octopus</name>
    <dbReference type="NCBI Taxonomy" id="2607531"/>
    <lineage>
        <taxon>Eukaryota</taxon>
        <taxon>Metazoa</taxon>
        <taxon>Spiralia</taxon>
        <taxon>Lophotrochozoa</taxon>
        <taxon>Mollusca</taxon>
        <taxon>Cephalopoda</taxon>
        <taxon>Coleoidea</taxon>
        <taxon>Octopodiformes</taxon>
        <taxon>Octopoda</taxon>
        <taxon>Incirrata</taxon>
        <taxon>Octopodidae</taxon>
        <taxon>Octopus</taxon>
    </lineage>
</organism>
<dbReference type="GO" id="GO:0046872">
    <property type="term" value="F:metal ion binding"/>
    <property type="evidence" value="ECO:0007669"/>
    <property type="project" value="UniProtKB-KW"/>
</dbReference>
<reference evidence="12" key="1">
    <citation type="submission" date="2025-08" db="UniProtKB">
        <authorList>
            <consortium name="RefSeq"/>
        </authorList>
    </citation>
    <scope>IDENTIFICATION</scope>
</reference>
<evidence type="ECO:0000256" key="8">
    <source>
        <dbReference type="PROSITE-ProRule" id="PRU00276"/>
    </source>
</evidence>
<evidence type="ECO:0000256" key="1">
    <source>
        <dbReference type="ARBA" id="ARBA00022670"/>
    </source>
</evidence>
<dbReference type="InterPro" id="IPR001590">
    <property type="entry name" value="Peptidase_M12B"/>
</dbReference>
<keyword evidence="2" id="KW-0479">Metal-binding</keyword>
<keyword evidence="7" id="KW-0325">Glycoprotein</keyword>
<dbReference type="GO" id="GO:0004222">
    <property type="term" value="F:metalloendopeptidase activity"/>
    <property type="evidence" value="ECO:0007669"/>
    <property type="project" value="InterPro"/>
</dbReference>
<keyword evidence="9" id="KW-0732">Signal</keyword>
<keyword evidence="1" id="KW-0645">Protease</keyword>
<sequence>MWFDLRTTLCLIVLSCLLTFSRAVNLFAGLQLDFVDYVDVTYMGSDKDVNNGSSSHGGNISESLAFNVTTTTTSISLNLSRSQISLKDHEIFVAREGQLFKEKINSIQGVERCYQDKENGAVVIALPAEPSGTTFELHGIIKVFGEEFIIMPIIESADTPTGGLQNSVKHGIGKLRGNKAFDFGRDYIPIPVDNSTKNASAAVEQNGSKGTDYVVEMLMVADSSMFDYWVNQSESLDSKGKIVEARRSLVEYFIFLLNGVDIKYNQLSTLADYNIRLTLAGIVIAEDRNASSWTFAETGSPGKTLDAKMTLELFSEWQVTQDLLPAKDHSILFTRKRIELEGNPDTRGITYMSGICSGKYSASVVNSGSENLGIITSTRLLGHSLSAGYVDIPGCTTKDDGFTGETFGLCSINSIKNKIEKLSSEPPQTDTCYSSNNNCLGGGSQSSKGTGKAVGGSEADLQCQAAYGPTSVVLRQEYKDDYTVICPGMKCTESDTPIIPSDGTSCGRKRWCEAGQCIRSDSAPNVMGHCPFGDQPGIVDQDLPCAELIAVSPGECYTGRCCESCASKYVGLENCEYGDRVTGCRKFLCAFYNANARNKLCCHTCSNGKLRKITSTPEPTTTTTMEPTTELLTTEQLTELVTSDLDWMSTFMTLPPLNLTKLLSTLKSTKAPTAMPTTKVLIPTFRRSDLIPCWNPHLRGWVYRKKCNMFGKRRKYRKSPLSPVSRKYRVPKHFGFGPNLIQSRLHYPMHSMKAAVEVEQRRIPVAKNRFIQKTRMALRRPMARLNVMRSPRRRMFAPVMNHQRIRNKTVPRFQVNQNSPLAQARRLGRFGFFPRPMYPLRGNSNQGRMRQMDSGRRFMAGRWRRRESRSAKKLWDAKKH</sequence>
<evidence type="ECO:0000259" key="10">
    <source>
        <dbReference type="PROSITE" id="PS50215"/>
    </source>
</evidence>
<accession>A0A7E6ESC0</accession>
<feature type="signal peptide" evidence="9">
    <location>
        <begin position="1"/>
        <end position="23"/>
    </location>
</feature>
<evidence type="ECO:0000256" key="4">
    <source>
        <dbReference type="ARBA" id="ARBA00022833"/>
    </source>
</evidence>
<protein>
    <submittedName>
        <fullName evidence="12">Uncharacterized protein LOC115210557 isoform X1</fullName>
    </submittedName>
</protein>
<keyword evidence="4" id="KW-0862">Zinc</keyword>
<name>A0A7E6ESC0_9MOLL</name>
<dbReference type="Gene3D" id="3.40.390.10">
    <property type="entry name" value="Collagenase (Catalytic Domain)"/>
    <property type="match status" value="1"/>
</dbReference>
<dbReference type="Gene3D" id="3.40.1620.60">
    <property type="match status" value="1"/>
</dbReference>
<feature type="chain" id="PRO_5028801598" evidence="9">
    <location>
        <begin position="24"/>
        <end position="880"/>
    </location>
</feature>
<keyword evidence="3" id="KW-0378">Hydrolase</keyword>
<dbReference type="Proteomes" id="UP000515154">
    <property type="component" value="Linkage group LG4"/>
</dbReference>
<keyword evidence="6" id="KW-1015">Disulfide bond</keyword>
<proteinExistence type="predicted"/>
<feature type="domain" description="Peptidase M12B" evidence="10">
    <location>
        <begin position="213"/>
        <end position="432"/>
    </location>
</feature>
<evidence type="ECO:0000313" key="12">
    <source>
        <dbReference type="RefSeq" id="XP_036358234.1"/>
    </source>
</evidence>
<dbReference type="SUPFAM" id="SSF55486">
    <property type="entry name" value="Metalloproteases ('zincins'), catalytic domain"/>
    <property type="match status" value="1"/>
</dbReference>
<evidence type="ECO:0000256" key="7">
    <source>
        <dbReference type="ARBA" id="ARBA00023180"/>
    </source>
</evidence>
<evidence type="ECO:0000256" key="9">
    <source>
        <dbReference type="SAM" id="SignalP"/>
    </source>
</evidence>
<dbReference type="KEGG" id="osn:115210557"/>
<dbReference type="AlphaFoldDB" id="A0A7E6ESC0"/>
<dbReference type="RefSeq" id="XP_036358234.1">
    <property type="nucleotide sequence ID" value="XM_036502341.1"/>
</dbReference>
<evidence type="ECO:0000256" key="5">
    <source>
        <dbReference type="ARBA" id="ARBA00023049"/>
    </source>
</evidence>
<evidence type="ECO:0000256" key="2">
    <source>
        <dbReference type="ARBA" id="ARBA00022723"/>
    </source>
</evidence>
<evidence type="ECO:0000313" key="11">
    <source>
        <dbReference type="Proteomes" id="UP000515154"/>
    </source>
</evidence>
<dbReference type="GO" id="GO:0006508">
    <property type="term" value="P:proteolysis"/>
    <property type="evidence" value="ECO:0007669"/>
    <property type="project" value="UniProtKB-KW"/>
</dbReference>
<dbReference type="PROSITE" id="PS50215">
    <property type="entry name" value="ADAM_MEPRO"/>
    <property type="match status" value="1"/>
</dbReference>
<evidence type="ECO:0000256" key="3">
    <source>
        <dbReference type="ARBA" id="ARBA00022801"/>
    </source>
</evidence>
<dbReference type="InterPro" id="IPR024079">
    <property type="entry name" value="MetalloPept_cat_dom_sf"/>
</dbReference>
<dbReference type="Pfam" id="PF17771">
    <property type="entry name" value="ADAMTS_CR_2"/>
    <property type="match status" value="1"/>
</dbReference>
<comment type="caution">
    <text evidence="8">Lacks conserved residue(s) required for the propagation of feature annotation.</text>
</comment>
<evidence type="ECO:0000256" key="6">
    <source>
        <dbReference type="ARBA" id="ARBA00023157"/>
    </source>
</evidence>
<keyword evidence="5" id="KW-0482">Metalloprotease</keyword>